<keyword evidence="6" id="KW-0762">Sugar transport</keyword>
<evidence type="ECO:0000256" key="5">
    <source>
        <dbReference type="SAM" id="Phobius"/>
    </source>
</evidence>
<dbReference type="Gene3D" id="1.20.1280.290">
    <property type="match status" value="1"/>
</dbReference>
<evidence type="ECO:0000313" key="6">
    <source>
        <dbReference type="EMBL" id="MBP5855818.1"/>
    </source>
</evidence>
<feature type="transmembrane region" description="Helical" evidence="5">
    <location>
        <begin position="6"/>
        <end position="28"/>
    </location>
</feature>
<evidence type="ECO:0000256" key="1">
    <source>
        <dbReference type="ARBA" id="ARBA00004141"/>
    </source>
</evidence>
<proteinExistence type="predicted"/>
<dbReference type="GO" id="GO:0016020">
    <property type="term" value="C:membrane"/>
    <property type="evidence" value="ECO:0007669"/>
    <property type="project" value="UniProtKB-SubCell"/>
</dbReference>
<sequence length="89" mass="9764">MVQEVHWAVQAIGMLAGTCTTVAFLPQVIKTWRTRSTRDISLGMFLVLTTGIVLWLTYGLMIGDLPLVAANAVTFLLAGAILYFKLRHG</sequence>
<dbReference type="EMBL" id="JAGMWN010000001">
    <property type="protein sequence ID" value="MBP5855818.1"/>
    <property type="molecule type" value="Genomic_DNA"/>
</dbReference>
<gene>
    <name evidence="6" type="ORF">KAJ83_02275</name>
</gene>
<dbReference type="Pfam" id="PF04193">
    <property type="entry name" value="PQ-loop"/>
    <property type="match status" value="1"/>
</dbReference>
<keyword evidence="7" id="KW-1185">Reference proteome</keyword>
<feature type="transmembrane region" description="Helical" evidence="5">
    <location>
        <begin position="67"/>
        <end position="86"/>
    </location>
</feature>
<name>A0A8J7SGL9_9PROT</name>
<feature type="transmembrane region" description="Helical" evidence="5">
    <location>
        <begin position="40"/>
        <end position="61"/>
    </location>
</feature>
<evidence type="ECO:0000256" key="2">
    <source>
        <dbReference type="ARBA" id="ARBA00022692"/>
    </source>
</evidence>
<dbReference type="NCBIfam" id="NF037968">
    <property type="entry name" value="SemiSWEET_2"/>
    <property type="match status" value="1"/>
</dbReference>
<dbReference type="InterPro" id="IPR006603">
    <property type="entry name" value="PQ-loop_rpt"/>
</dbReference>
<dbReference type="InterPro" id="IPR047662">
    <property type="entry name" value="SemiSWEET"/>
</dbReference>
<keyword evidence="2 5" id="KW-0812">Transmembrane</keyword>
<keyword evidence="3 5" id="KW-1133">Transmembrane helix</keyword>
<dbReference type="GO" id="GO:0051119">
    <property type="term" value="F:sugar transmembrane transporter activity"/>
    <property type="evidence" value="ECO:0007669"/>
    <property type="project" value="InterPro"/>
</dbReference>
<organism evidence="6 7">
    <name type="scientific">Marivibrio halodurans</name>
    <dbReference type="NCBI Taxonomy" id="2039722"/>
    <lineage>
        <taxon>Bacteria</taxon>
        <taxon>Pseudomonadati</taxon>
        <taxon>Pseudomonadota</taxon>
        <taxon>Alphaproteobacteria</taxon>
        <taxon>Rhodospirillales</taxon>
        <taxon>Rhodospirillaceae</taxon>
        <taxon>Marivibrio</taxon>
    </lineage>
</organism>
<evidence type="ECO:0000256" key="3">
    <source>
        <dbReference type="ARBA" id="ARBA00022989"/>
    </source>
</evidence>
<protein>
    <submittedName>
        <fullName evidence="6">SemiSWEET family sugar transporter</fullName>
    </submittedName>
</protein>
<dbReference type="AlphaFoldDB" id="A0A8J7SGL9"/>
<reference evidence="6" key="1">
    <citation type="submission" date="2021-04" db="EMBL/GenBank/DDBJ databases">
        <authorList>
            <person name="Zhang D.-C."/>
        </authorList>
    </citation>
    <scope>NUCLEOTIDE SEQUENCE</scope>
    <source>
        <strain evidence="6">CGMCC 1.15697</strain>
    </source>
</reference>
<keyword evidence="6" id="KW-0813">Transport</keyword>
<evidence type="ECO:0000256" key="4">
    <source>
        <dbReference type="ARBA" id="ARBA00023136"/>
    </source>
</evidence>
<dbReference type="RefSeq" id="WP_210680389.1">
    <property type="nucleotide sequence ID" value="NZ_JAGMWN010000001.1"/>
</dbReference>
<dbReference type="Proteomes" id="UP000672602">
    <property type="component" value="Unassembled WGS sequence"/>
</dbReference>
<accession>A0A8J7SGL9</accession>
<comment type="subcellular location">
    <subcellularLocation>
        <location evidence="1">Membrane</location>
        <topology evidence="1">Multi-pass membrane protein</topology>
    </subcellularLocation>
</comment>
<keyword evidence="4 5" id="KW-0472">Membrane</keyword>
<dbReference type="SMART" id="SM00679">
    <property type="entry name" value="CTNS"/>
    <property type="match status" value="1"/>
</dbReference>
<evidence type="ECO:0000313" key="7">
    <source>
        <dbReference type="Proteomes" id="UP000672602"/>
    </source>
</evidence>
<comment type="caution">
    <text evidence="6">The sequence shown here is derived from an EMBL/GenBank/DDBJ whole genome shotgun (WGS) entry which is preliminary data.</text>
</comment>